<dbReference type="Pfam" id="PF01535">
    <property type="entry name" value="PPR"/>
    <property type="match status" value="2"/>
</dbReference>
<evidence type="ECO:0000313" key="2">
    <source>
        <dbReference type="EMBL" id="KAG8085710.1"/>
    </source>
</evidence>
<gene>
    <name evidence="2" type="ORF">GUJ93_ZPchr0010g9570</name>
</gene>
<organism evidence="2 3">
    <name type="scientific">Zizania palustris</name>
    <name type="common">Northern wild rice</name>
    <dbReference type="NCBI Taxonomy" id="103762"/>
    <lineage>
        <taxon>Eukaryota</taxon>
        <taxon>Viridiplantae</taxon>
        <taxon>Streptophyta</taxon>
        <taxon>Embryophyta</taxon>
        <taxon>Tracheophyta</taxon>
        <taxon>Spermatophyta</taxon>
        <taxon>Magnoliopsida</taxon>
        <taxon>Liliopsida</taxon>
        <taxon>Poales</taxon>
        <taxon>Poaceae</taxon>
        <taxon>BOP clade</taxon>
        <taxon>Oryzoideae</taxon>
        <taxon>Oryzeae</taxon>
        <taxon>Zizaniinae</taxon>
        <taxon>Zizania</taxon>
    </lineage>
</organism>
<dbReference type="PANTHER" id="PTHR47926">
    <property type="entry name" value="PENTATRICOPEPTIDE REPEAT-CONTAINING PROTEIN"/>
    <property type="match status" value="1"/>
</dbReference>
<dbReference type="Proteomes" id="UP000729402">
    <property type="component" value="Unassembled WGS sequence"/>
</dbReference>
<protein>
    <recommendedName>
        <fullName evidence="4">Pentatricopeptide repeat-containing protein</fullName>
    </recommendedName>
</protein>
<dbReference type="Pfam" id="PF13041">
    <property type="entry name" value="PPR_2"/>
    <property type="match status" value="3"/>
</dbReference>
<keyword evidence="3" id="KW-1185">Reference proteome</keyword>
<feature type="repeat" description="PPR" evidence="1">
    <location>
        <begin position="75"/>
        <end position="109"/>
    </location>
</feature>
<dbReference type="InterPro" id="IPR002885">
    <property type="entry name" value="PPR_rpt"/>
</dbReference>
<dbReference type="InterPro" id="IPR046960">
    <property type="entry name" value="PPR_At4g14850-like_plant"/>
</dbReference>
<reference evidence="2" key="2">
    <citation type="submission" date="2021-02" db="EMBL/GenBank/DDBJ databases">
        <authorList>
            <person name="Kimball J.A."/>
            <person name="Haas M.W."/>
            <person name="Macchietto M."/>
            <person name="Kono T."/>
            <person name="Duquette J."/>
            <person name="Shao M."/>
        </authorList>
    </citation>
    <scope>NUCLEOTIDE SEQUENCE</scope>
    <source>
        <tissue evidence="2">Fresh leaf tissue</tissue>
    </source>
</reference>
<comment type="caution">
    <text evidence="2">The sequence shown here is derived from an EMBL/GenBank/DDBJ whole genome shotgun (WGS) entry which is preliminary data.</text>
</comment>
<dbReference type="EMBL" id="JAAALK010000082">
    <property type="protein sequence ID" value="KAG8085710.1"/>
    <property type="molecule type" value="Genomic_DNA"/>
</dbReference>
<dbReference type="InterPro" id="IPR046848">
    <property type="entry name" value="E_motif"/>
</dbReference>
<accession>A0A8J5W964</accession>
<evidence type="ECO:0008006" key="4">
    <source>
        <dbReference type="Google" id="ProtNLM"/>
    </source>
</evidence>
<dbReference type="OrthoDB" id="185373at2759"/>
<evidence type="ECO:0000313" key="3">
    <source>
        <dbReference type="Proteomes" id="UP000729402"/>
    </source>
</evidence>
<dbReference type="Pfam" id="PF20431">
    <property type="entry name" value="E_motif"/>
    <property type="match status" value="1"/>
</dbReference>
<dbReference type="FunFam" id="1.25.40.10:FF:001081">
    <property type="entry name" value="Pentatricopeptide repeat-containing protein At2g20540"/>
    <property type="match status" value="1"/>
</dbReference>
<dbReference type="GO" id="GO:0003723">
    <property type="term" value="F:RNA binding"/>
    <property type="evidence" value="ECO:0007669"/>
    <property type="project" value="InterPro"/>
</dbReference>
<feature type="repeat" description="PPR" evidence="1">
    <location>
        <begin position="183"/>
        <end position="213"/>
    </location>
</feature>
<dbReference type="AlphaFoldDB" id="A0A8J5W964"/>
<dbReference type="NCBIfam" id="TIGR00756">
    <property type="entry name" value="PPR"/>
    <property type="match status" value="6"/>
</dbReference>
<dbReference type="PROSITE" id="PS51375">
    <property type="entry name" value="PPR"/>
    <property type="match status" value="5"/>
</dbReference>
<dbReference type="FunFam" id="1.25.40.10:FF:001474">
    <property type="entry name" value="Pentatricopeptide repeat-containing protein At1g59720, chloroplastic/mitochondrial"/>
    <property type="match status" value="1"/>
</dbReference>
<proteinExistence type="predicted"/>
<dbReference type="PANTHER" id="PTHR47926:SF415">
    <property type="entry name" value="PENTATRICOPEPTIDE REPEAT-CONTAINING PROTEIN"/>
    <property type="match status" value="1"/>
</dbReference>
<name>A0A8J5W964_ZIZPA</name>
<dbReference type="FunFam" id="1.25.40.10:FF:000934">
    <property type="entry name" value="Pentatricopeptide repeat-containing protein"/>
    <property type="match status" value="1"/>
</dbReference>
<reference evidence="2" key="1">
    <citation type="journal article" date="2021" name="bioRxiv">
        <title>Whole Genome Assembly and Annotation of Northern Wild Rice, Zizania palustris L., Supports a Whole Genome Duplication in the Zizania Genus.</title>
        <authorList>
            <person name="Haas M."/>
            <person name="Kono T."/>
            <person name="Macchietto M."/>
            <person name="Millas R."/>
            <person name="McGilp L."/>
            <person name="Shao M."/>
            <person name="Duquette J."/>
            <person name="Hirsch C.N."/>
            <person name="Kimball J."/>
        </authorList>
    </citation>
    <scope>NUCLEOTIDE SEQUENCE</scope>
    <source>
        <tissue evidence="2">Fresh leaf tissue</tissue>
    </source>
</reference>
<feature type="repeat" description="PPR" evidence="1">
    <location>
        <begin position="315"/>
        <end position="349"/>
    </location>
</feature>
<feature type="repeat" description="PPR" evidence="1">
    <location>
        <begin position="284"/>
        <end position="314"/>
    </location>
</feature>
<sequence>MPPALSFAARQLEDAVMARLRGCDTFWDVLRVHAHVVRLCLCQSSYLATQIVHLCNAHGRTAHAERVFAQVCDPNLHLHNAMIKAYAQNNQHRDAVAVYVRMLRCTPFPPDGCASGDRFTYPFLLKACGGLAALDLGKQVHAHVLRSGCDSNAIVQNSLMEMYTRAGDLALAHKVFDGMLERDVVSWNTLISAHARLGQMRKASVLFNSMPDRTVVSWTAMLSGYTAVGDFSGAVEVFRSMQTEGFEPDDVSIVTVLPACAQLGALELGRWIYAYCNRRGVLGRTHICNALMEMYAKCGCIDQALQLFDGMAERDVISWSTVISGVAAHGRAHEAIRLFMEMEKEGKVKPNGITFVGLLSACSHAGLVDEGLSHFDRMKDAYGVEPGVEHYGCVVDLLGRAGQVRRALDFVRDMPVPADAKIWGSLLSACRNHGDVDTAVLAAERLVELEPDDVGNLVMLANVYAAARRWCDVASTRKAIRSRSTSKTPGCSLIEVGNVVREFVAGEDRRTESGLGGVLDILASHLADDDAHFTDSDFRVYA</sequence>
<dbReference type="GO" id="GO:0009451">
    <property type="term" value="P:RNA modification"/>
    <property type="evidence" value="ECO:0007669"/>
    <property type="project" value="InterPro"/>
</dbReference>
<evidence type="ECO:0000256" key="1">
    <source>
        <dbReference type="PROSITE-ProRule" id="PRU00708"/>
    </source>
</evidence>
<feature type="repeat" description="PPR" evidence="1">
    <location>
        <begin position="214"/>
        <end position="248"/>
    </location>
</feature>